<organism evidence="1 2">
    <name type="scientific">Neobacillus thermocopriae</name>
    <dbReference type="NCBI Taxonomy" id="1215031"/>
    <lineage>
        <taxon>Bacteria</taxon>
        <taxon>Bacillati</taxon>
        <taxon>Bacillota</taxon>
        <taxon>Bacilli</taxon>
        <taxon>Bacillales</taxon>
        <taxon>Bacillaceae</taxon>
        <taxon>Neobacillus</taxon>
    </lineage>
</organism>
<name>A0A6B3TT67_9BACI</name>
<keyword evidence="2" id="KW-1185">Reference proteome</keyword>
<evidence type="ECO:0000313" key="1">
    <source>
        <dbReference type="EMBL" id="NEX80255.1"/>
    </source>
</evidence>
<protein>
    <submittedName>
        <fullName evidence="1">PD-(D/E)XK nuclease family protein</fullName>
    </submittedName>
</protein>
<accession>A0A6B3TT67</accession>
<dbReference type="EMBL" id="JAAIUV010000038">
    <property type="protein sequence ID" value="NEX80255.1"/>
    <property type="molecule type" value="Genomic_DNA"/>
</dbReference>
<reference evidence="1" key="1">
    <citation type="submission" date="2020-02" db="EMBL/GenBank/DDBJ databases">
        <title>Bacillus sedimentmangrovi sp. nov., isolated from sediment of the mangrove ecosystem.</title>
        <authorList>
            <person name="Liu G."/>
        </authorList>
    </citation>
    <scope>NUCLEOTIDE SEQUENCE [LARGE SCALE GENOMIC DNA]</scope>
    <source>
        <strain evidence="1">SgZ-7</strain>
    </source>
</reference>
<comment type="caution">
    <text evidence="1">The sequence shown here is derived from an EMBL/GenBank/DDBJ whole genome shotgun (WGS) entry which is preliminary data.</text>
</comment>
<dbReference type="Pfam" id="PF14281">
    <property type="entry name" value="PDDEXK_4"/>
    <property type="match status" value="1"/>
</dbReference>
<proteinExistence type="predicted"/>
<dbReference type="InterPro" id="IPR029470">
    <property type="entry name" value="PDDEXK_4"/>
</dbReference>
<dbReference type="Proteomes" id="UP000481621">
    <property type="component" value="Unassembled WGS sequence"/>
</dbReference>
<evidence type="ECO:0000313" key="2">
    <source>
        <dbReference type="Proteomes" id="UP000481621"/>
    </source>
</evidence>
<sequence length="620" mass="73290">MTYSLDSIAQLDHSKDFARLHQKFHQFNPLKVLRVDQFEIRHSNVLAWLLDPNENHQLGSFFIKKLLSRLIMRPENEEKAEGWNFLSYIYASFSDAEVYREVKTETNRYIDLLIIVPSQKLVLLIENKFHAGESLGQLEDYLSYARKCFEKDGYTILPVFLTLASDAPSFQDYWVLDYYDVLEIIQSHIEFNREAMSDNVYDFLVYYTAILQEQLVQDEEANELALEVYQANQAAIDLLFLSQHEEYRKQPRYRKVFEQMTEITDEQKVALRKIYEKKKQTIDFIFKIGSNVLREAFLSFVQLENIPKEVYRAHIRVPNFILPEWQDFAETIGEPEGEYWLGHGLIIWFERTWDDRLKMNVEVGPIPFEKRLKLLNALENQGVSIRPSAKQEGKKYTKIYTQTTEISDWAHKQVIIEGMGRLYHNSDLHSLFKKVALAVASIEESSEGVSEESASYYEHFPKGKIPADAFLKFAKSQGIPMDHYRIQNRIASFLLPVFRKLEKSFGGTRHKWWWHDSTFTYWFERLNDDRLKLTLELGPLYPEKRLAIIHELEAQGLTISDKSKQPSSRYTRLFSKSIFIMNWEDEEEIYREMEELFNDQKNQMILQMIETIQYNYGGVI</sequence>
<dbReference type="AlphaFoldDB" id="A0A6B3TT67"/>
<gene>
    <name evidence="1" type="ORF">G4Z05_15600</name>
</gene>
<dbReference type="RefSeq" id="WP_163252705.1">
    <property type="nucleotide sequence ID" value="NZ_JAAIUV010000038.1"/>
</dbReference>